<name>A0A1I9YH13_9BURK</name>
<reference evidence="2" key="2">
    <citation type="submission" date="2021-06" db="EMBL/GenBank/DDBJ databases">
        <authorList>
            <person name="Rogers T.H."/>
            <person name="Ramsay J.P."/>
            <person name="Wang P."/>
            <person name="Terpolilli J."/>
        </authorList>
    </citation>
    <scope>NUCLEOTIDE SEQUENCE</scope>
    <source>
        <strain evidence="2">WSM5005</strain>
    </source>
</reference>
<dbReference type="AlphaFoldDB" id="A0A1I9YH13"/>
<dbReference type="Proteomes" id="UP000179860">
    <property type="component" value="Chromosome 1"/>
</dbReference>
<dbReference type="KEGG" id="pspw:BJG93_09505"/>
<protein>
    <submittedName>
        <fullName evidence="2">Methyltransferase domain-containing protein</fullName>
    </submittedName>
</protein>
<dbReference type="GO" id="GO:0032259">
    <property type="term" value="P:methylation"/>
    <property type="evidence" value="ECO:0007669"/>
    <property type="project" value="UniProtKB-KW"/>
</dbReference>
<dbReference type="CDD" id="cd02440">
    <property type="entry name" value="AdoMet_MTases"/>
    <property type="match status" value="1"/>
</dbReference>
<dbReference type="EMBL" id="CP017561">
    <property type="protein sequence ID" value="APA85596.2"/>
    <property type="molecule type" value="Genomic_DNA"/>
</dbReference>
<reference evidence="2" key="1">
    <citation type="submission" date="2016-09" db="EMBL/GenBank/DDBJ databases">
        <title>The Complete Genome of Burkholderia sprentiae wsm5005.</title>
        <authorList>
            <person name="De Meyer S."/>
            <person name="Wang P."/>
            <person name="Terpolilli J."/>
        </authorList>
    </citation>
    <scope>NUCLEOTIDE SEQUENCE [LARGE SCALE GENOMIC DNA]</scope>
    <source>
        <strain evidence="2">WSM5005</strain>
    </source>
</reference>
<evidence type="ECO:0000313" key="2">
    <source>
        <dbReference type="EMBL" id="APA85596.2"/>
    </source>
</evidence>
<dbReference type="SUPFAM" id="SSF53335">
    <property type="entry name" value="S-adenosyl-L-methionine-dependent methyltransferases"/>
    <property type="match status" value="1"/>
</dbReference>
<dbReference type="Gene3D" id="3.40.50.150">
    <property type="entry name" value="Vaccinia Virus protein VP39"/>
    <property type="match status" value="1"/>
</dbReference>
<dbReference type="STRING" id="754502.BJG93_09505"/>
<dbReference type="GO" id="GO:0008757">
    <property type="term" value="F:S-adenosylmethionine-dependent methyltransferase activity"/>
    <property type="evidence" value="ECO:0007669"/>
    <property type="project" value="InterPro"/>
</dbReference>
<dbReference type="InterPro" id="IPR013216">
    <property type="entry name" value="Methyltransf_11"/>
</dbReference>
<feature type="domain" description="Methyltransferase type 11" evidence="1">
    <location>
        <begin position="50"/>
        <end position="139"/>
    </location>
</feature>
<dbReference type="PANTHER" id="PTHR43591:SF24">
    <property type="entry name" value="2-METHOXY-6-POLYPRENYL-1,4-BENZOQUINOL METHYLASE, MITOCHONDRIAL"/>
    <property type="match status" value="1"/>
</dbReference>
<sequence>MGQFETFENFERKGWQDVARSYHAYYMDLTCQSLPPLLSALDVRAGTRLLDVACGPGYLAASAARLGADVVGVDFAPGMVELAKELHPKLQFKVDDADALAFPDESFDAVGCNFGWHHLLRPEQALAEAYRVLRPGGRIGLTVWACPERAIALGMVLDAIRKHGDLNVDLPEAPPFFRFSEHDEFARALRAAGFESPGVIELDQTWHLHAPETPFHALLRGGVRVAALLRSQRPEALASIEQSVAESAAPYLYDGVFNVPVPAVLASARRPASFRTSQ</sequence>
<dbReference type="InterPro" id="IPR029063">
    <property type="entry name" value="SAM-dependent_MTases_sf"/>
</dbReference>
<proteinExistence type="predicted"/>
<organism evidence="2 3">
    <name type="scientific">Paraburkholderia sprentiae WSM5005</name>
    <dbReference type="NCBI Taxonomy" id="754502"/>
    <lineage>
        <taxon>Bacteria</taxon>
        <taxon>Pseudomonadati</taxon>
        <taxon>Pseudomonadota</taxon>
        <taxon>Betaproteobacteria</taxon>
        <taxon>Burkholderiales</taxon>
        <taxon>Burkholderiaceae</taxon>
        <taxon>Paraburkholderia</taxon>
    </lineage>
</organism>
<dbReference type="Pfam" id="PF08241">
    <property type="entry name" value="Methyltransf_11"/>
    <property type="match status" value="1"/>
</dbReference>
<dbReference type="PANTHER" id="PTHR43591">
    <property type="entry name" value="METHYLTRANSFERASE"/>
    <property type="match status" value="1"/>
</dbReference>
<dbReference type="OrthoDB" id="448116at2"/>
<keyword evidence="2" id="KW-0489">Methyltransferase</keyword>
<evidence type="ECO:0000313" key="3">
    <source>
        <dbReference type="Proteomes" id="UP000179860"/>
    </source>
</evidence>
<evidence type="ECO:0000259" key="1">
    <source>
        <dbReference type="Pfam" id="PF08241"/>
    </source>
</evidence>
<keyword evidence="2" id="KW-0808">Transferase</keyword>
<keyword evidence="3" id="KW-1185">Reference proteome</keyword>
<accession>A0A1I9YH13</accession>
<gene>
    <name evidence="2" type="ORF">BJG93_09505</name>
</gene>